<gene>
    <name evidence="6" type="primary">bamD</name>
    <name evidence="10" type="ORF">DC346_04220</name>
</gene>
<evidence type="ECO:0000256" key="5">
    <source>
        <dbReference type="ARBA" id="ARBA00023288"/>
    </source>
</evidence>
<comment type="caution">
    <text evidence="10">The sequence shown here is derived from an EMBL/GenBank/DDBJ whole genome shotgun (WGS) entry which is preliminary data.</text>
</comment>
<organism evidence="10 11">
    <name type="scientific">Acinetobacter junii</name>
    <dbReference type="NCBI Taxonomy" id="40215"/>
    <lineage>
        <taxon>Bacteria</taxon>
        <taxon>Pseudomonadati</taxon>
        <taxon>Pseudomonadota</taxon>
        <taxon>Gammaproteobacteria</taxon>
        <taxon>Moraxellales</taxon>
        <taxon>Moraxellaceae</taxon>
        <taxon>Acinetobacter</taxon>
    </lineage>
</organism>
<feature type="signal peptide" evidence="8">
    <location>
        <begin position="1"/>
        <end position="20"/>
    </location>
</feature>
<evidence type="ECO:0000256" key="6">
    <source>
        <dbReference type="HAMAP-Rule" id="MF_00922"/>
    </source>
</evidence>
<comment type="function">
    <text evidence="6">Part of the outer membrane protein assembly complex, which is involved in assembly and insertion of beta-barrel proteins into the outer membrane.</text>
</comment>
<comment type="subunit">
    <text evidence="6">Part of the Bam complex.</text>
</comment>
<dbReference type="STRING" id="40215.BVL33_05860"/>
<dbReference type="RefSeq" id="WP_112986859.1">
    <property type="nucleotide sequence ID" value="NZ_CP131470.1"/>
</dbReference>
<keyword evidence="4 6" id="KW-0998">Cell outer membrane</keyword>
<dbReference type="AlphaFoldDB" id="A0A365PL33"/>
<dbReference type="CDD" id="cd15830">
    <property type="entry name" value="BamD"/>
    <property type="match status" value="1"/>
</dbReference>
<feature type="region of interest" description="Disordered" evidence="7">
    <location>
        <begin position="314"/>
        <end position="365"/>
    </location>
</feature>
<evidence type="ECO:0000256" key="2">
    <source>
        <dbReference type="ARBA" id="ARBA00023136"/>
    </source>
</evidence>
<evidence type="ECO:0000256" key="7">
    <source>
        <dbReference type="SAM" id="MobiDB-lite"/>
    </source>
</evidence>
<comment type="subcellular location">
    <subcellularLocation>
        <location evidence="6">Cell outer membrane</location>
        <topology evidence="6">Lipid-anchor</topology>
    </subcellularLocation>
</comment>
<comment type="similarity">
    <text evidence="6">Belongs to the BamD family.</text>
</comment>
<dbReference type="NCBIfam" id="TIGR03302">
    <property type="entry name" value="OM_YfiO"/>
    <property type="match status" value="1"/>
</dbReference>
<keyword evidence="1 6" id="KW-0732">Signal</keyword>
<dbReference type="InterPro" id="IPR039565">
    <property type="entry name" value="BamD-like"/>
</dbReference>
<evidence type="ECO:0000313" key="11">
    <source>
        <dbReference type="Proteomes" id="UP000253688"/>
    </source>
</evidence>
<evidence type="ECO:0000313" key="10">
    <source>
        <dbReference type="EMBL" id="RBA49112.1"/>
    </source>
</evidence>
<feature type="chain" id="PRO_5017093845" description="Outer membrane protein assembly factor BamD" evidence="8">
    <location>
        <begin position="21"/>
        <end position="365"/>
    </location>
</feature>
<dbReference type="GO" id="GO:1990063">
    <property type="term" value="C:Bam protein complex"/>
    <property type="evidence" value="ECO:0007669"/>
    <property type="project" value="TreeGrafter"/>
</dbReference>
<dbReference type="GO" id="GO:0051205">
    <property type="term" value="P:protein insertion into membrane"/>
    <property type="evidence" value="ECO:0007669"/>
    <property type="project" value="UniProtKB-UniRule"/>
</dbReference>
<keyword evidence="3 6" id="KW-0564">Palmitate</keyword>
<dbReference type="Proteomes" id="UP000253688">
    <property type="component" value="Unassembled WGS sequence"/>
</dbReference>
<dbReference type="SUPFAM" id="SSF48452">
    <property type="entry name" value="TPR-like"/>
    <property type="match status" value="1"/>
</dbReference>
<sequence>MSLPRYKITMLALSLGVASAFVGCSSNPSKKEVVDKGPQSSEQVYFEKAQKSLDRNQYTDAVKSLEALDTYYPTGRYTQQAQLELLYAKFKQKDYEGTIALAERFIRLNPQHPNVDYAYYVRGVANMEMNYDSLIRYTSLQQSHRDVSYVKVAYQNFVDLIRRFPSSKYSVDAAQRMKFIGQELAESEMNAARFNIQRKAWLAAAERAQWVIEHYPQTPQTPEALATLAYSYQKLGDNSTAQQYIEILKLNYPSLVKSNGEVNLRAARKEGSWVNRATLGLLGRESKTVEVKEEVKSEAQQRSLTNRLSFGLLDKSETESTSQPEAVVTPVAPAENNKPSWTNRLSFGLLDKPEPTNSSEDDAAN</sequence>
<keyword evidence="5 6" id="KW-0449">Lipoprotein</keyword>
<feature type="domain" description="Outer membrane lipoprotein BamD-like" evidence="9">
    <location>
        <begin position="40"/>
        <end position="243"/>
    </location>
</feature>
<reference evidence="10 11" key="1">
    <citation type="submission" date="2018-04" db="EMBL/GenBank/DDBJ databases">
        <title>Acinetobacter junii Genome sequencing and assembly.</title>
        <authorList>
            <person name="Su J."/>
            <person name="Rensing C."/>
            <person name="Mazhar H.S."/>
        </authorList>
    </citation>
    <scope>NUCLEOTIDE SEQUENCE [LARGE SCALE GENOMIC DNA]</scope>
    <source>
        <strain evidence="10 11">SC22</strain>
    </source>
</reference>
<dbReference type="EMBL" id="QEWH01000022">
    <property type="protein sequence ID" value="RBA49112.1"/>
    <property type="molecule type" value="Genomic_DNA"/>
</dbReference>
<dbReference type="PANTHER" id="PTHR37423:SF1">
    <property type="entry name" value="OUTER MEMBRANE PROTEIN ASSEMBLY FACTOR BAMD"/>
    <property type="match status" value="1"/>
</dbReference>
<dbReference type="PROSITE" id="PS51257">
    <property type="entry name" value="PROKAR_LIPOPROTEIN"/>
    <property type="match status" value="1"/>
</dbReference>
<dbReference type="GO" id="GO:0043165">
    <property type="term" value="P:Gram-negative-bacterium-type cell outer membrane assembly"/>
    <property type="evidence" value="ECO:0007669"/>
    <property type="project" value="UniProtKB-UniRule"/>
</dbReference>
<evidence type="ECO:0000256" key="1">
    <source>
        <dbReference type="ARBA" id="ARBA00022729"/>
    </source>
</evidence>
<protein>
    <recommendedName>
        <fullName evidence="6">Outer membrane protein assembly factor BamD</fullName>
    </recommendedName>
</protein>
<dbReference type="InterPro" id="IPR011990">
    <property type="entry name" value="TPR-like_helical_dom_sf"/>
</dbReference>
<evidence type="ECO:0000259" key="9">
    <source>
        <dbReference type="Pfam" id="PF13525"/>
    </source>
</evidence>
<dbReference type="Gene3D" id="1.25.40.10">
    <property type="entry name" value="Tetratricopeptide repeat domain"/>
    <property type="match status" value="1"/>
</dbReference>
<dbReference type="Pfam" id="PF13525">
    <property type="entry name" value="YfiO"/>
    <property type="match status" value="1"/>
</dbReference>
<accession>A0A365PL33</accession>
<evidence type="ECO:0000256" key="8">
    <source>
        <dbReference type="SAM" id="SignalP"/>
    </source>
</evidence>
<dbReference type="InterPro" id="IPR017689">
    <property type="entry name" value="BamD"/>
</dbReference>
<proteinExistence type="inferred from homology"/>
<evidence type="ECO:0000256" key="3">
    <source>
        <dbReference type="ARBA" id="ARBA00023139"/>
    </source>
</evidence>
<dbReference type="PANTHER" id="PTHR37423">
    <property type="entry name" value="SOLUBLE LYTIC MUREIN TRANSGLYCOSYLASE-RELATED"/>
    <property type="match status" value="1"/>
</dbReference>
<evidence type="ECO:0000256" key="4">
    <source>
        <dbReference type="ARBA" id="ARBA00023237"/>
    </source>
</evidence>
<name>A0A365PL33_ACIJU</name>
<dbReference type="HAMAP" id="MF_00922">
    <property type="entry name" value="OM_assembly_BamD"/>
    <property type="match status" value="1"/>
</dbReference>
<keyword evidence="2 6" id="KW-0472">Membrane</keyword>